<evidence type="ECO:0000313" key="2">
    <source>
        <dbReference type="EMBL" id="PIK50445.1"/>
    </source>
</evidence>
<dbReference type="EMBL" id="MRZV01000419">
    <property type="protein sequence ID" value="PIK50445.1"/>
    <property type="molecule type" value="Genomic_DNA"/>
</dbReference>
<reference evidence="2 3" key="1">
    <citation type="journal article" date="2017" name="PLoS Biol.">
        <title>The sea cucumber genome provides insights into morphological evolution and visceral regeneration.</title>
        <authorList>
            <person name="Zhang X."/>
            <person name="Sun L."/>
            <person name="Yuan J."/>
            <person name="Sun Y."/>
            <person name="Gao Y."/>
            <person name="Zhang L."/>
            <person name="Li S."/>
            <person name="Dai H."/>
            <person name="Hamel J.F."/>
            <person name="Liu C."/>
            <person name="Yu Y."/>
            <person name="Liu S."/>
            <person name="Lin W."/>
            <person name="Guo K."/>
            <person name="Jin S."/>
            <person name="Xu P."/>
            <person name="Storey K.B."/>
            <person name="Huan P."/>
            <person name="Zhang T."/>
            <person name="Zhou Y."/>
            <person name="Zhang J."/>
            <person name="Lin C."/>
            <person name="Li X."/>
            <person name="Xing L."/>
            <person name="Huo D."/>
            <person name="Sun M."/>
            <person name="Wang L."/>
            <person name="Mercier A."/>
            <person name="Li F."/>
            <person name="Yang H."/>
            <person name="Xiang J."/>
        </authorList>
    </citation>
    <scope>NUCLEOTIDE SEQUENCE [LARGE SCALE GENOMIC DNA]</scope>
    <source>
        <strain evidence="2">Shaxun</strain>
        <tissue evidence="2">Muscle</tissue>
    </source>
</reference>
<dbReference type="Proteomes" id="UP000230750">
    <property type="component" value="Unassembled WGS sequence"/>
</dbReference>
<gene>
    <name evidence="2" type="ORF">BSL78_12684</name>
</gene>
<protein>
    <submittedName>
        <fullName evidence="2">Putative dynein heavy chain 6, axonemal</fullName>
    </submittedName>
</protein>
<evidence type="ECO:0000313" key="3">
    <source>
        <dbReference type="Proteomes" id="UP000230750"/>
    </source>
</evidence>
<name>A0A2G8KR50_STIJA</name>
<organism evidence="2 3">
    <name type="scientific">Stichopus japonicus</name>
    <name type="common">Sea cucumber</name>
    <dbReference type="NCBI Taxonomy" id="307972"/>
    <lineage>
        <taxon>Eukaryota</taxon>
        <taxon>Metazoa</taxon>
        <taxon>Echinodermata</taxon>
        <taxon>Eleutherozoa</taxon>
        <taxon>Echinozoa</taxon>
        <taxon>Holothuroidea</taxon>
        <taxon>Aspidochirotacea</taxon>
        <taxon>Aspidochirotida</taxon>
        <taxon>Stichopodidae</taxon>
        <taxon>Apostichopus</taxon>
    </lineage>
</organism>
<feature type="compositionally biased region" description="Polar residues" evidence="1">
    <location>
        <begin position="1"/>
        <end position="13"/>
    </location>
</feature>
<feature type="region of interest" description="Disordered" evidence="1">
    <location>
        <begin position="1"/>
        <end position="32"/>
    </location>
</feature>
<sequence>MSTAANGLSSSLNGRKAPEKMNGADENGFQLPGVDHSQLINRLYSYAPEQAEINTRSLRHQKVTPAQRKTRSQPTAIKLEPLDALNGKQLRSPTPPKERKSVSPPGKPSQSPLHPDQWEGLTDIQEIIHIIRTKRKLGFLYMSPAVPKSSIKYHPYNLKIVAHGNINPSDYCTISAKGVSRVRNNSEADFTELDRWEEEYHYYTKLVQIPLFALFRRWKAFTTWRKNVRSRKITNCKKQLQENLFIVNQSLRPALLNVREMCYRISDMGLCRVEKGHTYALEEFRWAQFNQLNEVAGRLAEFRELVKEVVRSACRTALLEAGFTPDDYFIDAETPGVDDGMPPGTAASSYLMQSTFDMDIYGEAPDKMTYTEQANKRSHCKRLTW</sequence>
<dbReference type="STRING" id="307972.A0A2G8KR50"/>
<evidence type="ECO:0000256" key="1">
    <source>
        <dbReference type="SAM" id="MobiDB-lite"/>
    </source>
</evidence>
<proteinExistence type="predicted"/>
<accession>A0A2G8KR50</accession>
<feature type="region of interest" description="Disordered" evidence="1">
    <location>
        <begin position="55"/>
        <end position="117"/>
    </location>
</feature>
<dbReference type="OrthoDB" id="10064159at2759"/>
<keyword evidence="3" id="KW-1185">Reference proteome</keyword>
<dbReference type="AlphaFoldDB" id="A0A2G8KR50"/>
<comment type="caution">
    <text evidence="2">The sequence shown here is derived from an EMBL/GenBank/DDBJ whole genome shotgun (WGS) entry which is preliminary data.</text>
</comment>